<organism evidence="2 3">
    <name type="scientific">Aspergillus cavernicola</name>
    <dbReference type="NCBI Taxonomy" id="176166"/>
    <lineage>
        <taxon>Eukaryota</taxon>
        <taxon>Fungi</taxon>
        <taxon>Dikarya</taxon>
        <taxon>Ascomycota</taxon>
        <taxon>Pezizomycotina</taxon>
        <taxon>Eurotiomycetes</taxon>
        <taxon>Eurotiomycetidae</taxon>
        <taxon>Eurotiales</taxon>
        <taxon>Aspergillaceae</taxon>
        <taxon>Aspergillus</taxon>
        <taxon>Aspergillus subgen. Nidulantes</taxon>
    </lineage>
</organism>
<keyword evidence="1" id="KW-0812">Transmembrane</keyword>
<feature type="transmembrane region" description="Helical" evidence="1">
    <location>
        <begin position="121"/>
        <end position="142"/>
    </location>
</feature>
<evidence type="ECO:0000313" key="2">
    <source>
        <dbReference type="EMBL" id="KAL2827927.1"/>
    </source>
</evidence>
<keyword evidence="3" id="KW-1185">Reference proteome</keyword>
<keyword evidence="1" id="KW-0472">Membrane</keyword>
<comment type="caution">
    <text evidence="2">The sequence shown here is derived from an EMBL/GenBank/DDBJ whole genome shotgun (WGS) entry which is preliminary data.</text>
</comment>
<dbReference type="InterPro" id="IPR036525">
    <property type="entry name" value="Tubulin/FtsZ_GTPase_sf"/>
</dbReference>
<feature type="transmembrane region" description="Helical" evidence="1">
    <location>
        <begin position="82"/>
        <end position="101"/>
    </location>
</feature>
<evidence type="ECO:0000313" key="3">
    <source>
        <dbReference type="Proteomes" id="UP001610335"/>
    </source>
</evidence>
<accession>A0ABR4IK08</accession>
<dbReference type="Gene3D" id="3.40.50.1440">
    <property type="entry name" value="Tubulin/FtsZ, GTPase domain"/>
    <property type="match status" value="1"/>
</dbReference>
<sequence>MGNAAWELYLLEHGLTADGHVNPDIATDIHRNDSYETIFTELGNGKFVPRSIFVDLDPSPIDEIHTGWYGIPSPNIWRITNGTGFGTFMSMLAVPVTEAILGDSNYTVEGIVWTPVVEVRWGWIVLPAFLVLAGNIFFVLTVRTSRREKVLPWKSSTLALLYHGLEKVEPDNGHYTTAIGMEMMATAVDVRLGVSEEGALGDAAFIASPDRREAGVVDS</sequence>
<evidence type="ECO:0000256" key="1">
    <source>
        <dbReference type="SAM" id="Phobius"/>
    </source>
</evidence>
<keyword evidence="1" id="KW-1133">Transmembrane helix</keyword>
<dbReference type="Proteomes" id="UP001610335">
    <property type="component" value="Unassembled WGS sequence"/>
</dbReference>
<dbReference type="PANTHER" id="PTHR35394">
    <property type="entry name" value="DUF3176 DOMAIN-CONTAINING PROTEIN"/>
    <property type="match status" value="1"/>
</dbReference>
<protein>
    <submittedName>
        <fullName evidence="2">Uncharacterized protein</fullName>
    </submittedName>
</protein>
<gene>
    <name evidence="2" type="ORF">BDW59DRAFT_53001</name>
</gene>
<reference evidence="2 3" key="1">
    <citation type="submission" date="2024-07" db="EMBL/GenBank/DDBJ databases">
        <title>Section-level genome sequencing and comparative genomics of Aspergillus sections Usti and Cavernicolus.</title>
        <authorList>
            <consortium name="Lawrence Berkeley National Laboratory"/>
            <person name="Nybo J.L."/>
            <person name="Vesth T.C."/>
            <person name="Theobald S."/>
            <person name="Frisvad J.C."/>
            <person name="Larsen T.O."/>
            <person name="Kjaerboelling I."/>
            <person name="Rothschild-Mancinelli K."/>
            <person name="Lyhne E.K."/>
            <person name="Kogle M.E."/>
            <person name="Barry K."/>
            <person name="Clum A."/>
            <person name="Na H."/>
            <person name="Ledsgaard L."/>
            <person name="Lin J."/>
            <person name="Lipzen A."/>
            <person name="Kuo A."/>
            <person name="Riley R."/>
            <person name="Mondo S."/>
            <person name="LaButti K."/>
            <person name="Haridas S."/>
            <person name="Pangalinan J."/>
            <person name="Salamov A.A."/>
            <person name="Simmons B.A."/>
            <person name="Magnuson J.K."/>
            <person name="Chen J."/>
            <person name="Drula E."/>
            <person name="Henrissat B."/>
            <person name="Wiebenga A."/>
            <person name="Lubbers R.J."/>
            <person name="Gomes A.C."/>
            <person name="Makela M.R."/>
            <person name="Stajich J."/>
            <person name="Grigoriev I.V."/>
            <person name="Mortensen U.H."/>
            <person name="De vries R.P."/>
            <person name="Baker S.E."/>
            <person name="Andersen M.R."/>
        </authorList>
    </citation>
    <scope>NUCLEOTIDE SEQUENCE [LARGE SCALE GENOMIC DNA]</scope>
    <source>
        <strain evidence="2 3">CBS 600.67</strain>
    </source>
</reference>
<dbReference type="PANTHER" id="PTHR35394:SF5">
    <property type="entry name" value="DUF3176 DOMAIN-CONTAINING PROTEIN"/>
    <property type="match status" value="1"/>
</dbReference>
<proteinExistence type="predicted"/>
<dbReference type="EMBL" id="JBFXLS010000022">
    <property type="protein sequence ID" value="KAL2827927.1"/>
    <property type="molecule type" value="Genomic_DNA"/>
</dbReference>
<dbReference type="SUPFAM" id="SSF52490">
    <property type="entry name" value="Tubulin nucleotide-binding domain-like"/>
    <property type="match status" value="1"/>
</dbReference>
<name>A0ABR4IK08_9EURO</name>